<dbReference type="RefSeq" id="XP_033682719.1">
    <property type="nucleotide sequence ID" value="XM_033825944.1"/>
</dbReference>
<dbReference type="PANTHER" id="PTHR33281">
    <property type="entry name" value="UPF0187 PROTEIN YNEE"/>
    <property type="match status" value="1"/>
</dbReference>
<keyword evidence="11" id="KW-1185">Reference proteome</keyword>
<reference evidence="10" key="1">
    <citation type="journal article" date="2020" name="Stud. Mycol.">
        <title>101 Dothideomycetes genomes: a test case for predicting lifestyles and emergence of pathogens.</title>
        <authorList>
            <person name="Haridas S."/>
            <person name="Albert R."/>
            <person name="Binder M."/>
            <person name="Bloem J."/>
            <person name="Labutti K."/>
            <person name="Salamov A."/>
            <person name="Andreopoulos B."/>
            <person name="Baker S."/>
            <person name="Barry K."/>
            <person name="Bills G."/>
            <person name="Bluhm B."/>
            <person name="Cannon C."/>
            <person name="Castanera R."/>
            <person name="Culley D."/>
            <person name="Daum C."/>
            <person name="Ezra D."/>
            <person name="Gonzalez J."/>
            <person name="Henrissat B."/>
            <person name="Kuo A."/>
            <person name="Liang C."/>
            <person name="Lipzen A."/>
            <person name="Lutzoni F."/>
            <person name="Magnuson J."/>
            <person name="Mondo S."/>
            <person name="Nolan M."/>
            <person name="Ohm R."/>
            <person name="Pangilinan J."/>
            <person name="Park H.-J."/>
            <person name="Ramirez L."/>
            <person name="Alfaro M."/>
            <person name="Sun H."/>
            <person name="Tritt A."/>
            <person name="Yoshinaga Y."/>
            <person name="Zwiers L.-H."/>
            <person name="Turgeon B."/>
            <person name="Goodwin S."/>
            <person name="Spatafora J."/>
            <person name="Crous P."/>
            <person name="Grigoriev I."/>
        </authorList>
    </citation>
    <scope>NUCLEOTIDE SEQUENCE</scope>
    <source>
        <strain evidence="10">CBS 122368</strain>
    </source>
</reference>
<evidence type="ECO:0000256" key="4">
    <source>
        <dbReference type="ARBA" id="ARBA00022692"/>
    </source>
</evidence>
<keyword evidence="3" id="KW-1003">Cell membrane</keyword>
<dbReference type="GO" id="GO:0005886">
    <property type="term" value="C:plasma membrane"/>
    <property type="evidence" value="ECO:0007669"/>
    <property type="project" value="UniProtKB-SubCell"/>
</dbReference>
<organism evidence="10 11">
    <name type="scientific">Trematosphaeria pertusa</name>
    <dbReference type="NCBI Taxonomy" id="390896"/>
    <lineage>
        <taxon>Eukaryota</taxon>
        <taxon>Fungi</taxon>
        <taxon>Dikarya</taxon>
        <taxon>Ascomycota</taxon>
        <taxon>Pezizomycotina</taxon>
        <taxon>Dothideomycetes</taxon>
        <taxon>Pleosporomycetidae</taxon>
        <taxon>Pleosporales</taxon>
        <taxon>Massarineae</taxon>
        <taxon>Trematosphaeriaceae</taxon>
        <taxon>Trematosphaeria</taxon>
    </lineage>
</organism>
<keyword evidence="4 9" id="KW-0812">Transmembrane</keyword>
<feature type="transmembrane region" description="Helical" evidence="9">
    <location>
        <begin position="296"/>
        <end position="315"/>
    </location>
</feature>
<gene>
    <name evidence="10" type="ORF">BU26DRAFT_487416</name>
</gene>
<protein>
    <submittedName>
        <fullName evidence="10">UPF0187-domain-containing protein</fullName>
    </submittedName>
</protein>
<dbReference type="OrthoDB" id="1368at2759"/>
<dbReference type="AlphaFoldDB" id="A0A6A6IAW6"/>
<feature type="transmembrane region" description="Helical" evidence="9">
    <location>
        <begin position="88"/>
        <end position="106"/>
    </location>
</feature>
<evidence type="ECO:0000256" key="3">
    <source>
        <dbReference type="ARBA" id="ARBA00022475"/>
    </source>
</evidence>
<name>A0A6A6IAW6_9PLEO</name>
<feature type="region of interest" description="Disordered" evidence="8">
    <location>
        <begin position="1"/>
        <end position="27"/>
    </location>
</feature>
<evidence type="ECO:0000256" key="9">
    <source>
        <dbReference type="SAM" id="Phobius"/>
    </source>
</evidence>
<evidence type="ECO:0000256" key="7">
    <source>
        <dbReference type="ARBA" id="ARBA00023136"/>
    </source>
</evidence>
<keyword evidence="5 9" id="KW-1133">Transmembrane helix</keyword>
<evidence type="ECO:0000256" key="1">
    <source>
        <dbReference type="ARBA" id="ARBA00004651"/>
    </source>
</evidence>
<evidence type="ECO:0000313" key="11">
    <source>
        <dbReference type="Proteomes" id="UP000800094"/>
    </source>
</evidence>
<sequence>MAEKTSPATSDSNGAKTPAPQLKRTKSDDTDLDDYFVGPRDLDHHSKWPIFLRLHGSITPEMILPLLFVGGWATAITCISKFVHNLGINQLLLTVLGFVVGLALSFRSSTAYERYNEGRKYWAQLTLASQNLARLIWIHADERHTDPEVGKKDLLSKISCLNLIVAFSLALKHKLRFEPYTHYDDIVHMVGHLSTYAKVADKPDESKKPNIFKTAGQFLGLPMAASNPRKLIKRAKVPLGNLPLEILNHLSSYMKMVYDNGTLKVSIYQTQSLNALTTMNDVLTGTDRILNTPLPIAYSIAIGQITWVYILLLPFQLFKSLGWVTIPASVFAAYIILGIALIGREIENPFGDDVNDLPLDAFCDQIRKDIDIIMSRPAPATDEFVLSDENELLYPLSHLGSKSWADKSVEEIREALGQKPKIHYPRTESEEVRKVKETTAEAAV</sequence>
<dbReference type="PANTHER" id="PTHR33281:SF19">
    <property type="entry name" value="VOLTAGE-DEPENDENT ANION CHANNEL-FORMING PROTEIN YNEE"/>
    <property type="match status" value="1"/>
</dbReference>
<feature type="transmembrane region" description="Helical" evidence="9">
    <location>
        <begin position="321"/>
        <end position="342"/>
    </location>
</feature>
<evidence type="ECO:0000256" key="6">
    <source>
        <dbReference type="ARBA" id="ARBA00023065"/>
    </source>
</evidence>
<evidence type="ECO:0000313" key="10">
    <source>
        <dbReference type="EMBL" id="KAF2247715.1"/>
    </source>
</evidence>
<feature type="compositionally biased region" description="Polar residues" evidence="8">
    <location>
        <begin position="1"/>
        <end position="15"/>
    </location>
</feature>
<accession>A0A6A6IAW6</accession>
<dbReference type="GeneID" id="54579274"/>
<keyword evidence="7 9" id="KW-0472">Membrane</keyword>
<keyword evidence="2" id="KW-0813">Transport</keyword>
<keyword evidence="6" id="KW-0406">Ion transport</keyword>
<comment type="subcellular location">
    <subcellularLocation>
        <location evidence="1">Cell membrane</location>
        <topology evidence="1">Multi-pass membrane protein</topology>
    </subcellularLocation>
</comment>
<evidence type="ECO:0000256" key="8">
    <source>
        <dbReference type="SAM" id="MobiDB-lite"/>
    </source>
</evidence>
<feature type="transmembrane region" description="Helical" evidence="9">
    <location>
        <begin position="62"/>
        <end position="82"/>
    </location>
</feature>
<dbReference type="Proteomes" id="UP000800094">
    <property type="component" value="Unassembled WGS sequence"/>
</dbReference>
<dbReference type="Pfam" id="PF25539">
    <property type="entry name" value="Bestrophin_2"/>
    <property type="match status" value="1"/>
</dbReference>
<proteinExistence type="predicted"/>
<evidence type="ECO:0000256" key="5">
    <source>
        <dbReference type="ARBA" id="ARBA00022989"/>
    </source>
</evidence>
<dbReference type="InterPro" id="IPR044669">
    <property type="entry name" value="YneE/VCCN1/2-like"/>
</dbReference>
<evidence type="ECO:0000256" key="2">
    <source>
        <dbReference type="ARBA" id="ARBA00022448"/>
    </source>
</evidence>
<dbReference type="GO" id="GO:0005254">
    <property type="term" value="F:chloride channel activity"/>
    <property type="evidence" value="ECO:0007669"/>
    <property type="project" value="InterPro"/>
</dbReference>
<dbReference type="EMBL" id="ML987197">
    <property type="protein sequence ID" value="KAF2247715.1"/>
    <property type="molecule type" value="Genomic_DNA"/>
</dbReference>